<protein>
    <submittedName>
        <fullName evidence="6">LLM class F420-dependent oxidoreductase</fullName>
    </submittedName>
</protein>
<dbReference type="RefSeq" id="WP_149404216.1">
    <property type="nucleotide sequence ID" value="NZ_BIXY01000108.1"/>
</dbReference>
<evidence type="ECO:0000259" key="5">
    <source>
        <dbReference type="Pfam" id="PF00296"/>
    </source>
</evidence>
<dbReference type="Gene3D" id="3.20.20.30">
    <property type="entry name" value="Luciferase-like domain"/>
    <property type="match status" value="1"/>
</dbReference>
<dbReference type="GO" id="GO:0008726">
    <property type="term" value="F:alkanesulfonate monooxygenase activity"/>
    <property type="evidence" value="ECO:0007669"/>
    <property type="project" value="TreeGrafter"/>
</dbReference>
<reference evidence="6 7" key="1">
    <citation type="submission" date="2019-01" db="EMBL/GenBank/DDBJ databases">
        <title>Draft genome sequence of Dictyobacter sp. Uno17.</title>
        <authorList>
            <person name="Wang C.M."/>
            <person name="Zheng Y."/>
            <person name="Sakai Y."/>
            <person name="Abe K."/>
            <person name="Yokota A."/>
            <person name="Yabe S."/>
        </authorList>
    </citation>
    <scope>NUCLEOTIDE SEQUENCE [LARGE SCALE GENOMIC DNA]</scope>
    <source>
        <strain evidence="6 7">Uno17</strain>
    </source>
</reference>
<feature type="domain" description="Luciferase-like" evidence="5">
    <location>
        <begin position="34"/>
        <end position="244"/>
    </location>
</feature>
<dbReference type="InterPro" id="IPR050172">
    <property type="entry name" value="SsuD_RutA_monooxygenase"/>
</dbReference>
<evidence type="ECO:0000256" key="3">
    <source>
        <dbReference type="ARBA" id="ARBA00023002"/>
    </source>
</evidence>
<comment type="caution">
    <text evidence="6">The sequence shown here is derived from an EMBL/GenBank/DDBJ whole genome shotgun (WGS) entry which is preliminary data.</text>
</comment>
<dbReference type="GO" id="GO:0046306">
    <property type="term" value="P:alkanesulfonate catabolic process"/>
    <property type="evidence" value="ECO:0007669"/>
    <property type="project" value="TreeGrafter"/>
</dbReference>
<keyword evidence="7" id="KW-1185">Reference proteome</keyword>
<accession>A0A5A5TJY1</accession>
<evidence type="ECO:0000256" key="2">
    <source>
        <dbReference type="ARBA" id="ARBA00022643"/>
    </source>
</evidence>
<dbReference type="Proteomes" id="UP000322530">
    <property type="component" value="Unassembled WGS sequence"/>
</dbReference>
<dbReference type="EMBL" id="BIXY01000108">
    <property type="protein sequence ID" value="GCF11386.1"/>
    <property type="molecule type" value="Genomic_DNA"/>
</dbReference>
<keyword evidence="2" id="KW-0288">FMN</keyword>
<gene>
    <name evidence="6" type="ORF">KDI_49500</name>
</gene>
<dbReference type="SUPFAM" id="SSF51679">
    <property type="entry name" value="Bacterial luciferase-like"/>
    <property type="match status" value="1"/>
</dbReference>
<name>A0A5A5TJY1_9CHLR</name>
<sequence length="303" mass="33941">MTGVQFGWSMPVGNGNIERNAYLKANRRGLEIIAHSFDSAWMSDHVQFGASDTLEGWTALTYLAAQRPELKFGHLVLCQLFRNPALLAKMAATLQYMSQGRFIFGIGAGWHEEECNAYNIDFPTPGERVESLEETLQITRALWTQDNVSFQGKYHSAANAYCHPRPDPLPPILIAGFKPRMLNLIARYADWWEVGEGDIDTVKRHIANCEQACREIGRNPASLRKVMRAKCICAPNESIVHELATGKIQNSSHAFVGTPKQIIAQIRPFIDLGIDYFILSCEGFPNLITLQTLVNDVLPQLSH</sequence>
<dbReference type="PANTHER" id="PTHR42847:SF4">
    <property type="entry name" value="ALKANESULFONATE MONOOXYGENASE-RELATED"/>
    <property type="match status" value="1"/>
</dbReference>
<keyword evidence="1" id="KW-0285">Flavoprotein</keyword>
<dbReference type="InterPro" id="IPR011251">
    <property type="entry name" value="Luciferase-like_dom"/>
</dbReference>
<evidence type="ECO:0000313" key="6">
    <source>
        <dbReference type="EMBL" id="GCF11386.1"/>
    </source>
</evidence>
<dbReference type="Pfam" id="PF00296">
    <property type="entry name" value="Bac_luciferase"/>
    <property type="match status" value="1"/>
</dbReference>
<dbReference type="AlphaFoldDB" id="A0A5A5TJY1"/>
<keyword evidence="4" id="KW-0503">Monooxygenase</keyword>
<organism evidence="6 7">
    <name type="scientific">Dictyobacter arantiisoli</name>
    <dbReference type="NCBI Taxonomy" id="2014874"/>
    <lineage>
        <taxon>Bacteria</taxon>
        <taxon>Bacillati</taxon>
        <taxon>Chloroflexota</taxon>
        <taxon>Ktedonobacteria</taxon>
        <taxon>Ktedonobacterales</taxon>
        <taxon>Dictyobacteraceae</taxon>
        <taxon>Dictyobacter</taxon>
    </lineage>
</organism>
<evidence type="ECO:0000256" key="4">
    <source>
        <dbReference type="ARBA" id="ARBA00023033"/>
    </source>
</evidence>
<evidence type="ECO:0000256" key="1">
    <source>
        <dbReference type="ARBA" id="ARBA00022630"/>
    </source>
</evidence>
<proteinExistence type="predicted"/>
<evidence type="ECO:0000313" key="7">
    <source>
        <dbReference type="Proteomes" id="UP000322530"/>
    </source>
</evidence>
<dbReference type="PANTHER" id="PTHR42847">
    <property type="entry name" value="ALKANESULFONATE MONOOXYGENASE"/>
    <property type="match status" value="1"/>
</dbReference>
<keyword evidence="3" id="KW-0560">Oxidoreductase</keyword>
<dbReference type="OrthoDB" id="156481at2"/>
<dbReference type="InterPro" id="IPR036661">
    <property type="entry name" value="Luciferase-like_sf"/>
</dbReference>